<dbReference type="Proteomes" id="UP000017200">
    <property type="component" value="Unassembled WGS sequence"/>
</dbReference>
<evidence type="ECO:0000313" key="2">
    <source>
        <dbReference type="EnsemblFungi" id="MVLG_06185T0"/>
    </source>
</evidence>
<dbReference type="EnsemblFungi" id="MVLG_06185T0">
    <property type="protein sequence ID" value="MVLG_06185T0"/>
    <property type="gene ID" value="MVLG_06185"/>
</dbReference>
<gene>
    <name evidence="1" type="ORF">MVLG_06185</name>
</gene>
<sequence length="88" mass="10257">MERLLRDTAQLELLSCLLQELGLTSIDELKQTHLTGLDVAIMKVFDRYLYSDPVQRAKVNMEKAPVFYDSLLRLRDLVDFEEAYYATL</sequence>
<keyword evidence="3" id="KW-1185">Reference proteome</keyword>
<evidence type="ECO:0000313" key="1">
    <source>
        <dbReference type="EMBL" id="KDE03313.1"/>
    </source>
</evidence>
<dbReference type="InParanoid" id="U5HGH7"/>
<dbReference type="AlphaFoldDB" id="U5HGH7"/>
<accession>U5HGH7</accession>
<reference evidence="2" key="4">
    <citation type="submission" date="2015-06" db="UniProtKB">
        <authorList>
            <consortium name="EnsemblFungi"/>
        </authorList>
    </citation>
    <scope>IDENTIFICATION</scope>
</reference>
<reference evidence="1" key="2">
    <citation type="submission" date="2010-11" db="EMBL/GenBank/DDBJ databases">
        <authorList>
            <consortium name="The Broad Institute Genome Sequencing Platform"/>
            <person name="Earl A."/>
            <person name="Ward D."/>
            <person name="Feldgarden M."/>
            <person name="Gevers D."/>
            <person name="Butler R."/>
            <person name="Young S.K."/>
            <person name="Zeng Q."/>
            <person name="Gargeya S."/>
            <person name="Fitzgerald M."/>
            <person name="Haas B."/>
            <person name="Abouelleil A."/>
            <person name="Alvarado L."/>
            <person name="Arachchi H.M."/>
            <person name="Berlin A."/>
            <person name="Brown A."/>
            <person name="Chapman S.B."/>
            <person name="Chen Z."/>
            <person name="Dunbar C."/>
            <person name="Freedman E."/>
            <person name="Gearin G."/>
            <person name="Gellesch M."/>
            <person name="Goldberg J."/>
            <person name="Griggs A."/>
            <person name="Gujja S."/>
            <person name="Heilman E."/>
            <person name="Heiman D."/>
            <person name="Howarth C."/>
            <person name="Larson L."/>
            <person name="Lui A."/>
            <person name="MacDonald P.J.P."/>
            <person name="Mehta T."/>
            <person name="Montmayeur A."/>
            <person name="Murphy C."/>
            <person name="Neiman D."/>
            <person name="Pearson M."/>
            <person name="Priest M."/>
            <person name="Roberts A."/>
            <person name="Saif S."/>
            <person name="Shea T."/>
            <person name="Shenoy N."/>
            <person name="Sisk P."/>
            <person name="Stolte C."/>
            <person name="Sykes S."/>
            <person name="White J."/>
            <person name="Yandava C."/>
            <person name="Wortman J."/>
            <person name="Nusbaum C."/>
            <person name="Birren B."/>
        </authorList>
    </citation>
    <scope>NUCLEOTIDE SEQUENCE</scope>
    <source>
        <strain evidence="1">P1A1 Lamole</strain>
    </source>
</reference>
<reference evidence="1 3" key="3">
    <citation type="journal article" date="2015" name="BMC Genomics">
        <title>Sex and parasites: genomic and transcriptomic analysis of Microbotryum lychnidis-dioicae, the biotrophic and plant-castrating anther smut fungus.</title>
        <authorList>
            <person name="Perlin M.H."/>
            <person name="Amselem J."/>
            <person name="Fontanillas E."/>
            <person name="Toh S.S."/>
            <person name="Chen Z."/>
            <person name="Goldberg J."/>
            <person name="Duplessis S."/>
            <person name="Henrissat B."/>
            <person name="Young S."/>
            <person name="Zeng Q."/>
            <person name="Aguileta G."/>
            <person name="Petit E."/>
            <person name="Badouin H."/>
            <person name="Andrews J."/>
            <person name="Razeeq D."/>
            <person name="Gabaldon T."/>
            <person name="Quesneville H."/>
            <person name="Giraud T."/>
            <person name="Hood M.E."/>
            <person name="Schultz D.J."/>
            <person name="Cuomo C.A."/>
        </authorList>
    </citation>
    <scope>NUCLEOTIDE SEQUENCE [LARGE SCALE GENOMIC DNA]</scope>
    <source>
        <strain evidence="1">P1A1 Lamole</strain>
        <strain evidence="3">p1A1 Lamole</strain>
    </source>
</reference>
<dbReference type="EMBL" id="AEIJ01000696">
    <property type="status" value="NOT_ANNOTATED_CDS"/>
    <property type="molecule type" value="Genomic_DNA"/>
</dbReference>
<organism evidence="1">
    <name type="scientific">Microbotryum lychnidis-dioicae (strain p1A1 Lamole / MvSl-1064)</name>
    <name type="common">Anther smut fungus</name>
    <dbReference type="NCBI Taxonomy" id="683840"/>
    <lineage>
        <taxon>Eukaryota</taxon>
        <taxon>Fungi</taxon>
        <taxon>Dikarya</taxon>
        <taxon>Basidiomycota</taxon>
        <taxon>Pucciniomycotina</taxon>
        <taxon>Microbotryomycetes</taxon>
        <taxon>Microbotryales</taxon>
        <taxon>Microbotryaceae</taxon>
        <taxon>Microbotryum</taxon>
    </lineage>
</organism>
<dbReference type="HOGENOM" id="CLU_2470755_0_0_1"/>
<proteinExistence type="predicted"/>
<reference evidence="3" key="1">
    <citation type="submission" date="2010-11" db="EMBL/GenBank/DDBJ databases">
        <title>The genome sequence of Microbotryum violaceum strain p1A1 Lamole.</title>
        <authorList>
            <person name="Cuomo C."/>
            <person name="Perlin M."/>
            <person name="Young S.K."/>
            <person name="Zeng Q."/>
            <person name="Gargeya S."/>
            <person name="Alvarado L."/>
            <person name="Berlin A."/>
            <person name="Chapman S.B."/>
            <person name="Chen Z."/>
            <person name="Freedman E."/>
            <person name="Gellesch M."/>
            <person name="Goldberg J."/>
            <person name="Griggs A."/>
            <person name="Gujja S."/>
            <person name="Heilman E."/>
            <person name="Heiman D."/>
            <person name="Howarth C."/>
            <person name="Mehta T."/>
            <person name="Neiman D."/>
            <person name="Pearson M."/>
            <person name="Roberts A."/>
            <person name="Saif S."/>
            <person name="Shea T."/>
            <person name="Shenoy N."/>
            <person name="Sisk P."/>
            <person name="Stolte C."/>
            <person name="Sykes S."/>
            <person name="White J."/>
            <person name="Yandava C."/>
            <person name="Haas B."/>
            <person name="Nusbaum C."/>
            <person name="Birren B."/>
        </authorList>
    </citation>
    <scope>NUCLEOTIDE SEQUENCE [LARGE SCALE GENOMIC DNA]</scope>
    <source>
        <strain evidence="3">p1A1 Lamole</strain>
    </source>
</reference>
<dbReference type="EMBL" id="GL541745">
    <property type="protein sequence ID" value="KDE03313.1"/>
    <property type="molecule type" value="Genomic_DNA"/>
</dbReference>
<evidence type="ECO:0000313" key="3">
    <source>
        <dbReference type="Proteomes" id="UP000017200"/>
    </source>
</evidence>
<name>U5HGH7_USTV1</name>
<protein>
    <submittedName>
        <fullName evidence="1 2">Uncharacterized protein</fullName>
    </submittedName>
</protein>